<dbReference type="OrthoDB" id="10582038at2759"/>
<evidence type="ECO:0000256" key="1">
    <source>
        <dbReference type="SAM" id="MobiDB-lite"/>
    </source>
</evidence>
<gene>
    <name evidence="2" type="ORF">PHET_04980</name>
</gene>
<dbReference type="EMBL" id="LUCH01002418">
    <property type="protein sequence ID" value="KAF5401519.1"/>
    <property type="molecule type" value="Genomic_DNA"/>
</dbReference>
<sequence length="79" mass="8797">MRSPIDLAALAFTSNNYPALSSLKIRDDQSTKDDSKRVGRKKHPPPPTSPPYQRPSRKNVEDPNDYLPVLHIEDPGAGM</sequence>
<dbReference type="Proteomes" id="UP000748531">
    <property type="component" value="Unassembled WGS sequence"/>
</dbReference>
<evidence type="ECO:0000313" key="2">
    <source>
        <dbReference type="EMBL" id="KAF5401519.1"/>
    </source>
</evidence>
<organism evidence="2 3">
    <name type="scientific">Paragonimus heterotremus</name>
    <dbReference type="NCBI Taxonomy" id="100268"/>
    <lineage>
        <taxon>Eukaryota</taxon>
        <taxon>Metazoa</taxon>
        <taxon>Spiralia</taxon>
        <taxon>Lophotrochozoa</taxon>
        <taxon>Platyhelminthes</taxon>
        <taxon>Trematoda</taxon>
        <taxon>Digenea</taxon>
        <taxon>Plagiorchiida</taxon>
        <taxon>Troglotremata</taxon>
        <taxon>Troglotrematidae</taxon>
        <taxon>Paragonimus</taxon>
    </lineage>
</organism>
<protein>
    <submittedName>
        <fullName evidence="2">Uncharacterized protein</fullName>
    </submittedName>
</protein>
<name>A0A8J4TL87_9TREM</name>
<comment type="caution">
    <text evidence="2">The sequence shown here is derived from an EMBL/GenBank/DDBJ whole genome shotgun (WGS) entry which is preliminary data.</text>
</comment>
<feature type="compositionally biased region" description="Basic and acidic residues" evidence="1">
    <location>
        <begin position="24"/>
        <end position="37"/>
    </location>
</feature>
<accession>A0A8J4TL87</accession>
<dbReference type="AlphaFoldDB" id="A0A8J4TL87"/>
<keyword evidence="3" id="KW-1185">Reference proteome</keyword>
<evidence type="ECO:0000313" key="3">
    <source>
        <dbReference type="Proteomes" id="UP000748531"/>
    </source>
</evidence>
<reference evidence="2" key="1">
    <citation type="submission" date="2019-05" db="EMBL/GenBank/DDBJ databases">
        <title>Annotation for the trematode Paragonimus heterotremus.</title>
        <authorList>
            <person name="Choi Y.-J."/>
        </authorList>
    </citation>
    <scope>NUCLEOTIDE SEQUENCE</scope>
    <source>
        <strain evidence="2">LC</strain>
    </source>
</reference>
<feature type="region of interest" description="Disordered" evidence="1">
    <location>
        <begin position="23"/>
        <end position="79"/>
    </location>
</feature>
<proteinExistence type="predicted"/>